<dbReference type="GO" id="GO:0006633">
    <property type="term" value="P:fatty acid biosynthetic process"/>
    <property type="evidence" value="ECO:0007669"/>
    <property type="project" value="UniProtKB-KW"/>
</dbReference>
<evidence type="ECO:0000256" key="16">
    <source>
        <dbReference type="ARBA" id="ARBA00050435"/>
    </source>
</evidence>
<name>A0A9J6FUX2_HAELO</name>
<keyword evidence="27" id="KW-1185">Reference proteome</keyword>
<comment type="caution">
    <text evidence="26">The sequence shown here is derived from an EMBL/GenBank/DDBJ whole genome shotgun (WGS) entry which is preliminary data.</text>
</comment>
<comment type="catalytic activity">
    <reaction evidence="17">
        <text>a (3R)-3-hydroxyacyl-CoA + NAD(+) = a 3-oxoacyl-CoA + NADH + H(+)</text>
        <dbReference type="Rhea" id="RHEA:32711"/>
        <dbReference type="ChEBI" id="CHEBI:15378"/>
        <dbReference type="ChEBI" id="CHEBI:57319"/>
        <dbReference type="ChEBI" id="CHEBI:57540"/>
        <dbReference type="ChEBI" id="CHEBI:57945"/>
        <dbReference type="ChEBI" id="CHEBI:90726"/>
        <dbReference type="EC" id="1.1.1.n12"/>
    </reaction>
    <physiologicalReaction direction="left-to-right" evidence="17">
        <dbReference type="Rhea" id="RHEA:32712"/>
    </physiologicalReaction>
</comment>
<evidence type="ECO:0000256" key="18">
    <source>
        <dbReference type="ARBA" id="ARBA00065174"/>
    </source>
</evidence>
<evidence type="ECO:0000256" key="21">
    <source>
        <dbReference type="ARBA" id="ARBA00077835"/>
    </source>
</evidence>
<comment type="catalytic activity">
    <reaction evidence="16">
        <text>17beta-hydroxy-5alpha-androstan-3-one + NAD(+) = 5alpha-androstan-3,17-dione + NADH + H(+)</text>
        <dbReference type="Rhea" id="RHEA:41992"/>
        <dbReference type="ChEBI" id="CHEBI:15378"/>
        <dbReference type="ChEBI" id="CHEBI:15994"/>
        <dbReference type="ChEBI" id="CHEBI:16330"/>
        <dbReference type="ChEBI" id="CHEBI:57540"/>
        <dbReference type="ChEBI" id="CHEBI:57945"/>
    </reaction>
    <physiologicalReaction direction="left-to-right" evidence="16">
        <dbReference type="Rhea" id="RHEA:41993"/>
    </physiologicalReaction>
</comment>
<evidence type="ECO:0000256" key="2">
    <source>
        <dbReference type="ARBA" id="ARBA00005194"/>
    </source>
</evidence>
<comment type="subcellular location">
    <subcellularLocation>
        <location evidence="1">Mitochondrion matrix</location>
    </subcellularLocation>
</comment>
<evidence type="ECO:0000313" key="26">
    <source>
        <dbReference type="EMBL" id="KAH9369966.1"/>
    </source>
</evidence>
<evidence type="ECO:0000256" key="1">
    <source>
        <dbReference type="ARBA" id="ARBA00004305"/>
    </source>
</evidence>
<dbReference type="Proteomes" id="UP000821853">
    <property type="component" value="Chromosome 3"/>
</dbReference>
<evidence type="ECO:0000256" key="25">
    <source>
        <dbReference type="ARBA" id="ARBA00083258"/>
    </source>
</evidence>
<dbReference type="OMA" id="CEWAGDK"/>
<keyword evidence="9" id="KW-0520">NAD</keyword>
<evidence type="ECO:0000256" key="22">
    <source>
        <dbReference type="ARBA" id="ARBA00081419"/>
    </source>
</evidence>
<dbReference type="Gene3D" id="3.40.50.720">
    <property type="entry name" value="NAD(P)-binding Rossmann-like Domain"/>
    <property type="match status" value="2"/>
</dbReference>
<comment type="pathway">
    <text evidence="13">Steroid biosynthesis; estrogen biosynthesis.</text>
</comment>
<comment type="pathway">
    <text evidence="2">Lipid metabolism; fatty acid biosynthesis.</text>
</comment>
<dbReference type="SUPFAM" id="SSF51735">
    <property type="entry name" value="NAD(P)-binding Rossmann-fold domains"/>
    <property type="match status" value="2"/>
</dbReference>
<dbReference type="GO" id="GO:0004303">
    <property type="term" value="F:estradiol 17-beta-dehydrogenase [NAD(P)+] activity"/>
    <property type="evidence" value="ECO:0007669"/>
    <property type="project" value="UniProtKB-EC"/>
</dbReference>
<dbReference type="EC" id="1.1.1.239" evidence="19"/>
<keyword evidence="7" id="KW-0276">Fatty acid metabolism</keyword>
<dbReference type="CDD" id="cd05233">
    <property type="entry name" value="SDR_c"/>
    <property type="match status" value="1"/>
</dbReference>
<dbReference type="PANTHER" id="PTHR42760">
    <property type="entry name" value="SHORT-CHAIN DEHYDROGENASES/REDUCTASES FAMILY MEMBER"/>
    <property type="match status" value="1"/>
</dbReference>
<evidence type="ECO:0000313" key="27">
    <source>
        <dbReference type="Proteomes" id="UP000821853"/>
    </source>
</evidence>
<keyword evidence="12" id="KW-0275">Fatty acid biosynthesis</keyword>
<dbReference type="PANTHER" id="PTHR42760:SF83">
    <property type="entry name" value="(3R)-3-HYDROXYACYL-COA DEHYDROGENASE"/>
    <property type="match status" value="1"/>
</dbReference>
<dbReference type="GO" id="GO:0008210">
    <property type="term" value="P:estrogen metabolic process"/>
    <property type="evidence" value="ECO:0007669"/>
    <property type="project" value="UniProtKB-ARBA"/>
</dbReference>
<dbReference type="GO" id="GO:0048038">
    <property type="term" value="F:quinone binding"/>
    <property type="evidence" value="ECO:0007669"/>
    <property type="project" value="TreeGrafter"/>
</dbReference>
<comment type="catalytic activity">
    <reaction evidence="15">
        <text>testosterone + NAD(+) = androst-4-ene-3,17-dione + NADH + H(+)</text>
        <dbReference type="Rhea" id="RHEA:14929"/>
        <dbReference type="ChEBI" id="CHEBI:15378"/>
        <dbReference type="ChEBI" id="CHEBI:16422"/>
        <dbReference type="ChEBI" id="CHEBI:17347"/>
        <dbReference type="ChEBI" id="CHEBI:57540"/>
        <dbReference type="ChEBI" id="CHEBI:57945"/>
        <dbReference type="EC" id="1.1.1.239"/>
    </reaction>
    <physiologicalReaction direction="left-to-right" evidence="15">
        <dbReference type="Rhea" id="RHEA:14930"/>
    </physiologicalReaction>
</comment>
<evidence type="ECO:0000256" key="17">
    <source>
        <dbReference type="ARBA" id="ARBA00052680"/>
    </source>
</evidence>
<dbReference type="EMBL" id="JABSTR010000005">
    <property type="protein sequence ID" value="KAH9369966.1"/>
    <property type="molecule type" value="Genomic_DNA"/>
</dbReference>
<evidence type="ECO:0000256" key="10">
    <source>
        <dbReference type="ARBA" id="ARBA00023098"/>
    </source>
</evidence>
<evidence type="ECO:0000256" key="12">
    <source>
        <dbReference type="ARBA" id="ARBA00023160"/>
    </source>
</evidence>
<dbReference type="GO" id="GO:0005759">
    <property type="term" value="C:mitochondrial matrix"/>
    <property type="evidence" value="ECO:0007669"/>
    <property type="project" value="UniProtKB-SubCell"/>
</dbReference>
<evidence type="ECO:0000256" key="5">
    <source>
        <dbReference type="ARBA" id="ARBA00022516"/>
    </source>
</evidence>
<keyword evidence="5" id="KW-0444">Lipid biosynthesis</keyword>
<evidence type="ECO:0000256" key="13">
    <source>
        <dbReference type="ARBA" id="ARBA00037929"/>
    </source>
</evidence>
<dbReference type="InterPro" id="IPR036291">
    <property type="entry name" value="NAD(P)-bd_dom_sf"/>
</dbReference>
<dbReference type="OrthoDB" id="6497519at2759"/>
<keyword evidence="11" id="KW-0496">Mitochondrion</keyword>
<evidence type="ECO:0000256" key="4">
    <source>
        <dbReference type="ARBA" id="ARBA00012456"/>
    </source>
</evidence>
<proteinExistence type="inferred from homology"/>
<dbReference type="VEuPathDB" id="VectorBase:HLOH_060887"/>
<evidence type="ECO:0000256" key="14">
    <source>
        <dbReference type="ARBA" id="ARBA00049069"/>
    </source>
</evidence>
<dbReference type="PROSITE" id="PS00061">
    <property type="entry name" value="ADH_SHORT"/>
    <property type="match status" value="2"/>
</dbReference>
<evidence type="ECO:0000256" key="24">
    <source>
        <dbReference type="ARBA" id="ARBA00083097"/>
    </source>
</evidence>
<keyword evidence="6" id="KW-0597">Phosphoprotein</keyword>
<comment type="catalytic activity">
    <reaction evidence="14">
        <text>17beta-estradiol + NAD(+) = estrone + NADH + H(+)</text>
        <dbReference type="Rhea" id="RHEA:24612"/>
        <dbReference type="ChEBI" id="CHEBI:15378"/>
        <dbReference type="ChEBI" id="CHEBI:16469"/>
        <dbReference type="ChEBI" id="CHEBI:17263"/>
        <dbReference type="ChEBI" id="CHEBI:57540"/>
        <dbReference type="ChEBI" id="CHEBI:57945"/>
        <dbReference type="EC" id="1.1.1.62"/>
    </reaction>
    <physiologicalReaction direction="left-to-right" evidence="14">
        <dbReference type="Rhea" id="RHEA:24613"/>
    </physiologicalReaction>
    <physiologicalReaction direction="right-to-left" evidence="14">
        <dbReference type="Rhea" id="RHEA:24614"/>
    </physiologicalReaction>
</comment>
<evidence type="ECO:0000256" key="23">
    <source>
        <dbReference type="ARBA" id="ARBA00081936"/>
    </source>
</evidence>
<gene>
    <name evidence="26" type="ORF">HPB48_001843</name>
</gene>
<dbReference type="PRINTS" id="PR00080">
    <property type="entry name" value="SDRFAMILY"/>
</dbReference>
<evidence type="ECO:0000256" key="19">
    <source>
        <dbReference type="ARBA" id="ARBA00066822"/>
    </source>
</evidence>
<dbReference type="InterPro" id="IPR020904">
    <property type="entry name" value="Sc_DH/Rdtase_CS"/>
</dbReference>
<dbReference type="EC" id="1.1.1.n12" evidence="4"/>
<keyword evidence="8" id="KW-0560">Oxidoreductase</keyword>
<evidence type="ECO:0000256" key="20">
    <source>
        <dbReference type="ARBA" id="ARBA00070911"/>
    </source>
</evidence>
<evidence type="ECO:0000256" key="6">
    <source>
        <dbReference type="ARBA" id="ARBA00022553"/>
    </source>
</evidence>
<organism evidence="26 27">
    <name type="scientific">Haemaphysalis longicornis</name>
    <name type="common">Bush tick</name>
    <dbReference type="NCBI Taxonomy" id="44386"/>
    <lineage>
        <taxon>Eukaryota</taxon>
        <taxon>Metazoa</taxon>
        <taxon>Ecdysozoa</taxon>
        <taxon>Arthropoda</taxon>
        <taxon>Chelicerata</taxon>
        <taxon>Arachnida</taxon>
        <taxon>Acari</taxon>
        <taxon>Parasitiformes</taxon>
        <taxon>Ixodida</taxon>
        <taxon>Ixodoidea</taxon>
        <taxon>Ixodidae</taxon>
        <taxon>Haemaphysalinae</taxon>
        <taxon>Haemaphysalis</taxon>
    </lineage>
</organism>
<dbReference type="AlphaFoldDB" id="A0A9J6FUX2"/>
<protein>
    <recommendedName>
        <fullName evidence="20">(3R)-3-hydroxyacyl-CoA dehydrogenase</fullName>
        <ecNumber evidence="19">1.1.1.239</ecNumber>
        <ecNumber evidence="4">1.1.1.n12</ecNumber>
    </recommendedName>
    <alternativeName>
        <fullName evidence="22">17-beta-hydroxysteroid dehydrogenase 8</fullName>
    </alternativeName>
    <alternativeName>
        <fullName evidence="21">3-ketoacyl-[acyl-carrier-protein] reductase alpha subunit</fullName>
    </alternativeName>
    <alternativeName>
        <fullName evidence="24">3-oxoacyl-[acyl-carrier-protein] reductase</fullName>
    </alternativeName>
    <alternativeName>
        <fullName evidence="25">Estradiol 17-beta-dehydrogenase 8</fullName>
    </alternativeName>
    <alternativeName>
        <fullName evidence="23">Testosterone 17-beta-dehydrogenase 8</fullName>
    </alternativeName>
</protein>
<sequence>MSLSGRLAVVTGGASGIGKATCRALAAQGAKVVVADINLDAATDVARSLPGPSCHTSVWLDVGSTESVGHLFADIKETESLPVSIVVNSAAIARKSLLVDTTDEDFDKVMQTNVKGTFLMTREAARSMIASAVPNGVIVNVASIAAKTGMANFGAYTATKGAVVALTKTAAQELGPHGIRCNAVLPGATRTPMAIALVDESAEKLLEASTPLKRFGQPEEVAEAIAFLCFPNSSYVTGAAFEVTGGFCITTAPRRAAKPGYVNKKAAFFSVPREASRREQWERNLRRANKVLDDNCAWCELNQLDFERRSVIRDYVRIVQGQAWGQQVRISRGRPRLALDAVPTILLNLDVYVSKKAPRVGEAVEKVETHPASGRMSLSGRLAVVTGGASGIGKATCHALAAQGAKVVVADINLDAATEVARSLPGPSCHTSVWLDVGSTESVGHLFANIKEAESLPVSIVVNSAGIARKSLLVDTTDEDFDKVMQTNVKGTFLMTREAARSMIASAVPNGVIVNVASIVAKTGMATFGAYAASKGAVVALTKTAAQELGPHGIRCNAVLPGGTRTPMTMALSDESAEKLLAASTPLGRFGQPEEVAEAIAFLCFPNSSYVTGAAFEVTGGFSM</sequence>
<evidence type="ECO:0000256" key="3">
    <source>
        <dbReference type="ARBA" id="ARBA00006484"/>
    </source>
</evidence>
<evidence type="ECO:0000256" key="8">
    <source>
        <dbReference type="ARBA" id="ARBA00023002"/>
    </source>
</evidence>
<evidence type="ECO:0000256" key="11">
    <source>
        <dbReference type="ARBA" id="ARBA00023128"/>
    </source>
</evidence>
<accession>A0A9J6FUX2</accession>
<dbReference type="InterPro" id="IPR002347">
    <property type="entry name" value="SDR_fam"/>
</dbReference>
<evidence type="ECO:0000256" key="7">
    <source>
        <dbReference type="ARBA" id="ARBA00022832"/>
    </source>
</evidence>
<comment type="subunit">
    <text evidence="18">Heterotetramer with CBR4; contains two molecules of HSD17B8 and CBR4.</text>
</comment>
<dbReference type="Pfam" id="PF13561">
    <property type="entry name" value="adh_short_C2"/>
    <property type="match status" value="2"/>
</dbReference>
<reference evidence="26 27" key="1">
    <citation type="journal article" date="2020" name="Cell">
        <title>Large-Scale Comparative Analyses of Tick Genomes Elucidate Their Genetic Diversity and Vector Capacities.</title>
        <authorList>
            <consortium name="Tick Genome and Microbiome Consortium (TIGMIC)"/>
            <person name="Jia N."/>
            <person name="Wang J."/>
            <person name="Shi W."/>
            <person name="Du L."/>
            <person name="Sun Y."/>
            <person name="Zhan W."/>
            <person name="Jiang J.F."/>
            <person name="Wang Q."/>
            <person name="Zhang B."/>
            <person name="Ji P."/>
            <person name="Bell-Sakyi L."/>
            <person name="Cui X.M."/>
            <person name="Yuan T.T."/>
            <person name="Jiang B.G."/>
            <person name="Yang W.F."/>
            <person name="Lam T.T."/>
            <person name="Chang Q.C."/>
            <person name="Ding S.J."/>
            <person name="Wang X.J."/>
            <person name="Zhu J.G."/>
            <person name="Ruan X.D."/>
            <person name="Zhao L."/>
            <person name="Wei J.T."/>
            <person name="Ye R.Z."/>
            <person name="Que T.C."/>
            <person name="Du C.H."/>
            <person name="Zhou Y.H."/>
            <person name="Cheng J.X."/>
            <person name="Dai P.F."/>
            <person name="Guo W.B."/>
            <person name="Han X.H."/>
            <person name="Huang E.J."/>
            <person name="Li L.F."/>
            <person name="Wei W."/>
            <person name="Gao Y.C."/>
            <person name="Liu J.Z."/>
            <person name="Shao H.Z."/>
            <person name="Wang X."/>
            <person name="Wang C.C."/>
            <person name="Yang T.C."/>
            <person name="Huo Q.B."/>
            <person name="Li W."/>
            <person name="Chen H.Y."/>
            <person name="Chen S.E."/>
            <person name="Zhou L.G."/>
            <person name="Ni X.B."/>
            <person name="Tian J.H."/>
            <person name="Sheng Y."/>
            <person name="Liu T."/>
            <person name="Pan Y.S."/>
            <person name="Xia L.Y."/>
            <person name="Li J."/>
            <person name="Zhao F."/>
            <person name="Cao W.C."/>
        </authorList>
    </citation>
    <scope>NUCLEOTIDE SEQUENCE [LARGE SCALE GENOMIC DNA]</scope>
    <source>
        <strain evidence="26">HaeL-2018</strain>
    </source>
</reference>
<dbReference type="GO" id="GO:0047035">
    <property type="term" value="F:testosterone dehydrogenase (NAD+) activity"/>
    <property type="evidence" value="ECO:0007669"/>
    <property type="project" value="UniProtKB-EC"/>
</dbReference>
<comment type="similarity">
    <text evidence="3">Belongs to the short-chain dehydrogenases/reductases (SDR) family.</text>
</comment>
<dbReference type="PRINTS" id="PR00081">
    <property type="entry name" value="GDHRDH"/>
</dbReference>
<evidence type="ECO:0000256" key="9">
    <source>
        <dbReference type="ARBA" id="ARBA00023027"/>
    </source>
</evidence>
<dbReference type="FunFam" id="3.40.50.720:FF:000231">
    <property type="entry name" value="Estradiol 17-beta-dehydrogenase 8"/>
    <property type="match status" value="2"/>
</dbReference>
<keyword evidence="10" id="KW-0443">Lipid metabolism</keyword>
<evidence type="ECO:0000256" key="15">
    <source>
        <dbReference type="ARBA" id="ARBA00050232"/>
    </source>
</evidence>